<feature type="domain" description="ABC transporter" evidence="11">
    <location>
        <begin position="208"/>
        <end position="431"/>
    </location>
</feature>
<accession>A0A1Y1VZM0</accession>
<keyword evidence="2" id="KW-0813">Transport</keyword>
<keyword evidence="7 9" id="KW-0472">Membrane</keyword>
<feature type="transmembrane region" description="Helical" evidence="9">
    <location>
        <begin position="115"/>
        <end position="139"/>
    </location>
</feature>
<dbReference type="InterPro" id="IPR017871">
    <property type="entry name" value="ABC_transporter-like_CS"/>
</dbReference>
<evidence type="ECO:0000313" key="13">
    <source>
        <dbReference type="Proteomes" id="UP000193922"/>
    </source>
</evidence>
<dbReference type="InterPro" id="IPR027417">
    <property type="entry name" value="P-loop_NTPase"/>
</dbReference>
<evidence type="ECO:0000256" key="5">
    <source>
        <dbReference type="ARBA" id="ARBA00022840"/>
    </source>
</evidence>
<dbReference type="EMBL" id="MCFD01000014">
    <property type="protein sequence ID" value="ORX66711.1"/>
    <property type="molecule type" value="Genomic_DNA"/>
</dbReference>
<evidence type="ECO:0000256" key="2">
    <source>
        <dbReference type="ARBA" id="ARBA00022448"/>
    </source>
</evidence>
<feature type="domain" description="ABC transporter" evidence="11">
    <location>
        <begin position="694"/>
        <end position="918"/>
    </location>
</feature>
<sequence>MHATTTGIPMLLYILSKTLANSINIWVLSTKIGWRAVIPIAVTASYSISSHWITAKTNEFNKQNKIKRQPRFYTNFGTMAANMRTIKFYGWERAFYNVRADDYNGNIAVPTALRLLGFTIGLIGGSISQVAAALTVISYLQSSNTLSYPDILLVISSTAALSELVLSVAGTPEVLQRMRKNEEDIARLIVEPVQTFLDHGPLSATKAIEMSNCEFQWGEGKFSLKPITLNIAAGELIVIMGSVGSGKSSLVSALCGSMQLTGGDGCIYGRIGYVGQKPWIMNATFRENVVFGREYDEAFYQEVLVACALIEDVKGFPAGDMSEIGHKGINLSGGQKTRLALARAIYSRADVYIMDDILAAVDAYVERHIVDNVLTGHGIISSKTRILVTHSEHIAPLASKFITMTDGCVEVASQVPITVSASSPQSPIQPNGGSSNNSSEGGQGMFTANPEENMQAFEWPYIWRYLAMSGYSGVGISLLIQVLSTYAIFYVENLRMDLLSDKNHDTMMRSLQQYLVADALVDVFLRRLCTAARDNLWKMLKSSTRYNPYGLTAEVCIGSDMMRLNGVLEPYLNRCTSLFVDGWLLDIKWRLPDTFEAVVRDLSIAGMNSVVLLFNIWRRLDPNSTLTPGEVEMMMRLSEQFLHRLRQMLGIATNLDNHLPSLARYYTYQELPREELGRSTGASLPEIWPSEGTIEFQDYSMRYRKDLDLVLNQVTFAVRRQEKIGIVGRTGAGKSSLTHALMRMVTPASGSVYIDGVDISSINLSALRSSISIIPQDPALFNGTIRENMDPLHETIVNTPTELYRTDDQNSGPWVEGTGLDKWVEDGGKNFSIGQRQLVSLCRALLWKRKILVLDEATANRVIREEFRDCTILTIAHRLRTVMDSDRILVMDQGRVAEFDTPASLLARDSLFKSLVESMELNEKR</sequence>
<dbReference type="PANTHER" id="PTHR24223">
    <property type="entry name" value="ATP-BINDING CASSETTE SUB-FAMILY C"/>
    <property type="match status" value="1"/>
</dbReference>
<dbReference type="PROSITE" id="PS50893">
    <property type="entry name" value="ABC_TRANSPORTER_2"/>
    <property type="match status" value="2"/>
</dbReference>
<gene>
    <name evidence="12" type="ORF">DL89DRAFT_295101</name>
</gene>
<feature type="chain" id="PRO_5013073215" evidence="10">
    <location>
        <begin position="21"/>
        <end position="925"/>
    </location>
</feature>
<organism evidence="12 13">
    <name type="scientific">Linderina pennispora</name>
    <dbReference type="NCBI Taxonomy" id="61395"/>
    <lineage>
        <taxon>Eukaryota</taxon>
        <taxon>Fungi</taxon>
        <taxon>Fungi incertae sedis</taxon>
        <taxon>Zoopagomycota</taxon>
        <taxon>Kickxellomycotina</taxon>
        <taxon>Kickxellomycetes</taxon>
        <taxon>Kickxellales</taxon>
        <taxon>Kickxellaceae</taxon>
        <taxon>Linderina</taxon>
    </lineage>
</organism>
<feature type="region of interest" description="Disordered" evidence="8">
    <location>
        <begin position="420"/>
        <end position="447"/>
    </location>
</feature>
<evidence type="ECO:0000256" key="3">
    <source>
        <dbReference type="ARBA" id="ARBA00022692"/>
    </source>
</evidence>
<evidence type="ECO:0000256" key="4">
    <source>
        <dbReference type="ARBA" id="ARBA00022741"/>
    </source>
</evidence>
<keyword evidence="3 9" id="KW-0812">Transmembrane</keyword>
<dbReference type="PROSITE" id="PS00211">
    <property type="entry name" value="ABC_TRANSPORTER_1"/>
    <property type="match status" value="1"/>
</dbReference>
<keyword evidence="13" id="KW-1185">Reference proteome</keyword>
<dbReference type="GO" id="GO:0042626">
    <property type="term" value="F:ATPase-coupled transmembrane transporter activity"/>
    <property type="evidence" value="ECO:0007669"/>
    <property type="project" value="TreeGrafter"/>
</dbReference>
<reference evidence="12 13" key="1">
    <citation type="submission" date="2016-07" db="EMBL/GenBank/DDBJ databases">
        <title>Pervasive Adenine N6-methylation of Active Genes in Fungi.</title>
        <authorList>
            <consortium name="DOE Joint Genome Institute"/>
            <person name="Mondo S.J."/>
            <person name="Dannebaum R.O."/>
            <person name="Kuo R.C."/>
            <person name="Labutti K."/>
            <person name="Haridas S."/>
            <person name="Kuo A."/>
            <person name="Salamov A."/>
            <person name="Ahrendt S.R."/>
            <person name="Lipzen A."/>
            <person name="Sullivan W."/>
            <person name="Andreopoulos W.B."/>
            <person name="Clum A."/>
            <person name="Lindquist E."/>
            <person name="Daum C."/>
            <person name="Ramamoorthy G.K."/>
            <person name="Gryganskyi A."/>
            <person name="Culley D."/>
            <person name="Magnuson J.K."/>
            <person name="James T.Y."/>
            <person name="O'Malley M.A."/>
            <person name="Stajich J.E."/>
            <person name="Spatafora J.W."/>
            <person name="Visel A."/>
            <person name="Grigoriev I.V."/>
        </authorList>
    </citation>
    <scope>NUCLEOTIDE SEQUENCE [LARGE SCALE GENOMIC DNA]</scope>
    <source>
        <strain evidence="12 13">ATCC 12442</strain>
    </source>
</reference>
<evidence type="ECO:0000313" key="12">
    <source>
        <dbReference type="EMBL" id="ORX66711.1"/>
    </source>
</evidence>
<dbReference type="GO" id="GO:0016020">
    <property type="term" value="C:membrane"/>
    <property type="evidence" value="ECO:0007669"/>
    <property type="project" value="UniProtKB-SubCell"/>
</dbReference>
<dbReference type="CDD" id="cd03250">
    <property type="entry name" value="ABCC_MRP_domain1"/>
    <property type="match status" value="1"/>
</dbReference>
<keyword evidence="12" id="KW-0378">Hydrolase</keyword>
<keyword evidence="5" id="KW-0067">ATP-binding</keyword>
<dbReference type="Gene3D" id="3.40.50.300">
    <property type="entry name" value="P-loop containing nucleotide triphosphate hydrolases"/>
    <property type="match status" value="2"/>
</dbReference>
<dbReference type="Proteomes" id="UP000193922">
    <property type="component" value="Unassembled WGS sequence"/>
</dbReference>
<dbReference type="AlphaFoldDB" id="A0A1Y1VZM0"/>
<dbReference type="RefSeq" id="XP_040740670.1">
    <property type="nucleotide sequence ID" value="XM_040890599.1"/>
</dbReference>
<dbReference type="SMART" id="SM00382">
    <property type="entry name" value="AAA"/>
    <property type="match status" value="2"/>
</dbReference>
<dbReference type="Pfam" id="PF00005">
    <property type="entry name" value="ABC_tran"/>
    <property type="match status" value="2"/>
</dbReference>
<feature type="signal peptide" evidence="10">
    <location>
        <begin position="1"/>
        <end position="20"/>
    </location>
</feature>
<evidence type="ECO:0000256" key="10">
    <source>
        <dbReference type="SAM" id="SignalP"/>
    </source>
</evidence>
<keyword evidence="10" id="KW-0732">Signal</keyword>
<keyword evidence="4" id="KW-0547">Nucleotide-binding</keyword>
<comment type="subcellular location">
    <subcellularLocation>
        <location evidence="1">Membrane</location>
        <topology evidence="1">Multi-pass membrane protein</topology>
    </subcellularLocation>
</comment>
<evidence type="ECO:0000256" key="7">
    <source>
        <dbReference type="ARBA" id="ARBA00023136"/>
    </source>
</evidence>
<dbReference type="STRING" id="61395.A0A1Y1VZM0"/>
<dbReference type="InterPro" id="IPR050173">
    <property type="entry name" value="ABC_transporter_C-like"/>
</dbReference>
<evidence type="ECO:0000259" key="11">
    <source>
        <dbReference type="PROSITE" id="PS50893"/>
    </source>
</evidence>
<feature type="transmembrane region" description="Helical" evidence="9">
    <location>
        <begin position="151"/>
        <end position="170"/>
    </location>
</feature>
<dbReference type="FunFam" id="3.40.50.300:FF:000997">
    <property type="entry name" value="Multidrug resistance-associated protein 1"/>
    <property type="match status" value="1"/>
</dbReference>
<protein>
    <submittedName>
        <fullName evidence="12">p-loop containing nucleoside triphosphate hydrolase protein</fullName>
    </submittedName>
</protein>
<name>A0A1Y1VZM0_9FUNG</name>
<dbReference type="InterPro" id="IPR036640">
    <property type="entry name" value="ABC1_TM_sf"/>
</dbReference>
<evidence type="ECO:0000256" key="9">
    <source>
        <dbReference type="SAM" id="Phobius"/>
    </source>
</evidence>
<evidence type="ECO:0000256" key="6">
    <source>
        <dbReference type="ARBA" id="ARBA00022989"/>
    </source>
</evidence>
<dbReference type="SUPFAM" id="SSF90123">
    <property type="entry name" value="ABC transporter transmembrane region"/>
    <property type="match status" value="1"/>
</dbReference>
<dbReference type="InterPro" id="IPR003439">
    <property type="entry name" value="ABC_transporter-like_ATP-bd"/>
</dbReference>
<dbReference type="CDD" id="cd03244">
    <property type="entry name" value="ABCC_MRP_domain2"/>
    <property type="match status" value="1"/>
</dbReference>
<proteinExistence type="predicted"/>
<dbReference type="GeneID" id="63807247"/>
<dbReference type="GO" id="GO:0016887">
    <property type="term" value="F:ATP hydrolysis activity"/>
    <property type="evidence" value="ECO:0007669"/>
    <property type="project" value="InterPro"/>
</dbReference>
<dbReference type="FunFam" id="3.40.50.300:FF:000163">
    <property type="entry name" value="Multidrug resistance-associated protein member 4"/>
    <property type="match status" value="1"/>
</dbReference>
<feature type="compositionally biased region" description="Low complexity" evidence="8">
    <location>
        <begin position="431"/>
        <end position="440"/>
    </location>
</feature>
<evidence type="ECO:0000256" key="8">
    <source>
        <dbReference type="SAM" id="MobiDB-lite"/>
    </source>
</evidence>
<dbReference type="OrthoDB" id="6500128at2759"/>
<dbReference type="SUPFAM" id="SSF52540">
    <property type="entry name" value="P-loop containing nucleoside triphosphate hydrolases"/>
    <property type="match status" value="2"/>
</dbReference>
<keyword evidence="6 9" id="KW-1133">Transmembrane helix</keyword>
<feature type="compositionally biased region" description="Polar residues" evidence="8">
    <location>
        <begin position="420"/>
        <end position="429"/>
    </location>
</feature>
<feature type="transmembrane region" description="Helical" evidence="9">
    <location>
        <begin position="471"/>
        <end position="491"/>
    </location>
</feature>
<evidence type="ECO:0000256" key="1">
    <source>
        <dbReference type="ARBA" id="ARBA00004141"/>
    </source>
</evidence>
<dbReference type="Gene3D" id="1.20.1560.10">
    <property type="entry name" value="ABC transporter type 1, transmembrane domain"/>
    <property type="match status" value="1"/>
</dbReference>
<dbReference type="InterPro" id="IPR003593">
    <property type="entry name" value="AAA+_ATPase"/>
</dbReference>
<comment type="caution">
    <text evidence="12">The sequence shown here is derived from an EMBL/GenBank/DDBJ whole genome shotgun (WGS) entry which is preliminary data.</text>
</comment>
<dbReference type="GO" id="GO:0005524">
    <property type="term" value="F:ATP binding"/>
    <property type="evidence" value="ECO:0007669"/>
    <property type="project" value="UniProtKB-KW"/>
</dbReference>
<feature type="transmembrane region" description="Helical" evidence="9">
    <location>
        <begin position="36"/>
        <end position="55"/>
    </location>
</feature>